<comment type="caution">
    <text evidence="11">The sequence shown here is derived from an EMBL/GenBank/DDBJ whole genome shotgun (WGS) entry which is preliminary data.</text>
</comment>
<evidence type="ECO:0000256" key="2">
    <source>
        <dbReference type="ARBA" id="ARBA00022475"/>
    </source>
</evidence>
<dbReference type="SUPFAM" id="SSF52540">
    <property type="entry name" value="P-loop containing nucleoside triphosphate hydrolases"/>
    <property type="match status" value="1"/>
</dbReference>
<protein>
    <recommendedName>
        <fullName evidence="13">ATP-binding cassette domain-containing protein</fullName>
    </recommendedName>
</protein>
<sequence length="695" mass="74719">MTDAAISSSPPPPSGMDRTAVLAAIDGHCGADRALATRLQALLTALLDQPDTWSEQARSAGVSGLPARHKQGLLSEVLELPGDLAIVRLSAGGLVLLRHQDQRWQALNALGEPSQDLSDADRALSVQALLLYLPEAPATQRFGSLAALWPQFRRAWAEVGLASFLVNSGQLLLPVFSMLVYDKVVNNGVFETLWALVIGMLIYLVTDTALRLVRAWSMERVSEDLARRSDENLWERLVAQKDVGSGVARFLSNYRDLSSSRDFVSSTYLLMLADLPFLLMYLLVVALVAWPLAIVATLLVLLYSGIGYAVQMRNNRLGREAEKQVTRKLSYMGEMLQALDVVRTVPGAGSFVRHWRELSDQSAEVEGQRRLSNGHIGIVAAGMLSFSTIAMLCAGAYLVNAKLLSVGGLIAANLLTSRAMSLVTSLFTVVGKWKDFERAAARMDASLAPVQPHETTARPSVHGQIAVVGLTKAYKDRPTALDHISLTIRPGERIALLGKPGAGKSTLLRCIAGLSQADSGQILFDGLALDDIAPADRARWLAWKAQDPAIFAGTLESNILVAGSAAHTQRFVQALAVSGLDEELQKGRMSLGMQLSPHGSNLSGGQRQKVALARALAQPCRILLLDEPTLGLDPDGERLLATHINRLLAPEDVLIMTTHSATMLAAVQRVVVLDGGRIIADGPREKIVQTGPGAG</sequence>
<dbReference type="Proteomes" id="UP000260665">
    <property type="component" value="Unassembled WGS sequence"/>
</dbReference>
<feature type="transmembrane region" description="Helical" evidence="8">
    <location>
        <begin position="376"/>
        <end position="398"/>
    </location>
</feature>
<keyword evidence="4" id="KW-0547">Nucleotide-binding</keyword>
<feature type="transmembrane region" description="Helical" evidence="8">
    <location>
        <begin position="263"/>
        <end position="284"/>
    </location>
</feature>
<feature type="transmembrane region" description="Helical" evidence="8">
    <location>
        <begin position="193"/>
        <end position="213"/>
    </location>
</feature>
<dbReference type="EMBL" id="QFZK01000003">
    <property type="protein sequence ID" value="RFO97515.1"/>
    <property type="molecule type" value="Genomic_DNA"/>
</dbReference>
<dbReference type="SUPFAM" id="SSF90123">
    <property type="entry name" value="ABC transporter transmembrane region"/>
    <property type="match status" value="1"/>
</dbReference>
<dbReference type="GO" id="GO:0005886">
    <property type="term" value="C:plasma membrane"/>
    <property type="evidence" value="ECO:0007669"/>
    <property type="project" value="UniProtKB-SubCell"/>
</dbReference>
<dbReference type="Gene3D" id="3.40.50.300">
    <property type="entry name" value="P-loop containing nucleotide triphosphate hydrolases"/>
    <property type="match status" value="1"/>
</dbReference>
<keyword evidence="2" id="KW-1003">Cell membrane</keyword>
<dbReference type="PANTHER" id="PTHR24221">
    <property type="entry name" value="ATP-BINDING CASSETTE SUB-FAMILY B"/>
    <property type="match status" value="1"/>
</dbReference>
<organism evidence="11 12">
    <name type="scientific">Rhodoferax lacus</name>
    <dbReference type="NCBI Taxonomy" id="2184758"/>
    <lineage>
        <taxon>Bacteria</taxon>
        <taxon>Pseudomonadati</taxon>
        <taxon>Pseudomonadota</taxon>
        <taxon>Betaproteobacteria</taxon>
        <taxon>Burkholderiales</taxon>
        <taxon>Comamonadaceae</taxon>
        <taxon>Rhodoferax</taxon>
    </lineage>
</organism>
<dbReference type="GO" id="GO:0016887">
    <property type="term" value="F:ATP hydrolysis activity"/>
    <property type="evidence" value="ECO:0007669"/>
    <property type="project" value="InterPro"/>
</dbReference>
<feature type="transmembrane region" description="Helical" evidence="8">
    <location>
        <begin position="159"/>
        <end position="181"/>
    </location>
</feature>
<dbReference type="InterPro" id="IPR039421">
    <property type="entry name" value="Type_1_exporter"/>
</dbReference>
<feature type="domain" description="ABC transmembrane type-1" evidence="10">
    <location>
        <begin position="159"/>
        <end position="435"/>
    </location>
</feature>
<evidence type="ECO:0000259" key="9">
    <source>
        <dbReference type="PROSITE" id="PS50893"/>
    </source>
</evidence>
<feature type="domain" description="ABC transporter" evidence="9">
    <location>
        <begin position="465"/>
        <end position="694"/>
    </location>
</feature>
<dbReference type="Gene3D" id="1.20.1560.10">
    <property type="entry name" value="ABC transporter type 1, transmembrane domain"/>
    <property type="match status" value="1"/>
</dbReference>
<keyword evidence="7 8" id="KW-0472">Membrane</keyword>
<feature type="transmembrane region" description="Helical" evidence="8">
    <location>
        <begin position="290"/>
        <end position="310"/>
    </location>
</feature>
<evidence type="ECO:0000256" key="8">
    <source>
        <dbReference type="SAM" id="Phobius"/>
    </source>
</evidence>
<name>A0A3E1RDS6_9BURK</name>
<dbReference type="PROSITE" id="PS50893">
    <property type="entry name" value="ABC_TRANSPORTER_2"/>
    <property type="match status" value="1"/>
</dbReference>
<evidence type="ECO:0000256" key="3">
    <source>
        <dbReference type="ARBA" id="ARBA00022692"/>
    </source>
</evidence>
<dbReference type="InterPro" id="IPR003593">
    <property type="entry name" value="AAA+_ATPase"/>
</dbReference>
<gene>
    <name evidence="11" type="ORF">DIC66_06480</name>
</gene>
<dbReference type="SMART" id="SM00382">
    <property type="entry name" value="AAA"/>
    <property type="match status" value="1"/>
</dbReference>
<evidence type="ECO:0000256" key="5">
    <source>
        <dbReference type="ARBA" id="ARBA00022840"/>
    </source>
</evidence>
<keyword evidence="5" id="KW-0067">ATP-binding</keyword>
<dbReference type="InterPro" id="IPR017871">
    <property type="entry name" value="ABC_transporter-like_CS"/>
</dbReference>
<accession>A0A3E1RDS6</accession>
<dbReference type="PROSITE" id="PS50929">
    <property type="entry name" value="ABC_TM1F"/>
    <property type="match status" value="1"/>
</dbReference>
<evidence type="ECO:0000313" key="12">
    <source>
        <dbReference type="Proteomes" id="UP000260665"/>
    </source>
</evidence>
<keyword evidence="3 8" id="KW-0812">Transmembrane</keyword>
<reference evidence="11 12" key="1">
    <citation type="submission" date="2018-05" db="EMBL/GenBank/DDBJ databases">
        <title>Rhodoferax soyangensis sp.nov., isolated from an oligotrophic freshwater lake.</title>
        <authorList>
            <person name="Park M."/>
        </authorList>
    </citation>
    <scope>NUCLEOTIDE SEQUENCE [LARGE SCALE GENOMIC DNA]</scope>
    <source>
        <strain evidence="11 12">IMCC26218</strain>
    </source>
</reference>
<dbReference type="InterPro" id="IPR027417">
    <property type="entry name" value="P-loop_NTPase"/>
</dbReference>
<evidence type="ECO:0000259" key="10">
    <source>
        <dbReference type="PROSITE" id="PS50929"/>
    </source>
</evidence>
<evidence type="ECO:0000256" key="4">
    <source>
        <dbReference type="ARBA" id="ARBA00022741"/>
    </source>
</evidence>
<dbReference type="AlphaFoldDB" id="A0A3E1RDS6"/>
<evidence type="ECO:0008006" key="13">
    <source>
        <dbReference type="Google" id="ProtNLM"/>
    </source>
</evidence>
<comment type="subcellular location">
    <subcellularLocation>
        <location evidence="1">Cell membrane</location>
        <topology evidence="1">Multi-pass membrane protein</topology>
    </subcellularLocation>
</comment>
<dbReference type="Pfam" id="PF00664">
    <property type="entry name" value="ABC_membrane"/>
    <property type="match status" value="1"/>
</dbReference>
<evidence type="ECO:0000313" key="11">
    <source>
        <dbReference type="EMBL" id="RFO97515.1"/>
    </source>
</evidence>
<keyword evidence="12" id="KW-1185">Reference proteome</keyword>
<dbReference type="InterPro" id="IPR036640">
    <property type="entry name" value="ABC1_TM_sf"/>
</dbReference>
<dbReference type="PANTHER" id="PTHR24221:SF248">
    <property type="entry name" value="ABC TRANSPORTER TRANSMEMBRANE REGION"/>
    <property type="match status" value="1"/>
</dbReference>
<dbReference type="PROSITE" id="PS00211">
    <property type="entry name" value="ABC_TRANSPORTER_1"/>
    <property type="match status" value="1"/>
</dbReference>
<proteinExistence type="predicted"/>
<evidence type="ECO:0000256" key="7">
    <source>
        <dbReference type="ARBA" id="ARBA00023136"/>
    </source>
</evidence>
<dbReference type="GO" id="GO:0034040">
    <property type="term" value="F:ATPase-coupled lipid transmembrane transporter activity"/>
    <property type="evidence" value="ECO:0007669"/>
    <property type="project" value="TreeGrafter"/>
</dbReference>
<dbReference type="InterPro" id="IPR011527">
    <property type="entry name" value="ABC1_TM_dom"/>
</dbReference>
<dbReference type="Pfam" id="PF00005">
    <property type="entry name" value="ABC_tran"/>
    <property type="match status" value="1"/>
</dbReference>
<evidence type="ECO:0000256" key="1">
    <source>
        <dbReference type="ARBA" id="ARBA00004651"/>
    </source>
</evidence>
<dbReference type="GO" id="GO:0140359">
    <property type="term" value="F:ABC-type transporter activity"/>
    <property type="evidence" value="ECO:0007669"/>
    <property type="project" value="InterPro"/>
</dbReference>
<evidence type="ECO:0000256" key="6">
    <source>
        <dbReference type="ARBA" id="ARBA00022989"/>
    </source>
</evidence>
<dbReference type="GO" id="GO:0005524">
    <property type="term" value="F:ATP binding"/>
    <property type="evidence" value="ECO:0007669"/>
    <property type="project" value="UniProtKB-KW"/>
</dbReference>
<keyword evidence="6 8" id="KW-1133">Transmembrane helix</keyword>
<dbReference type="InterPro" id="IPR003439">
    <property type="entry name" value="ABC_transporter-like_ATP-bd"/>
</dbReference>